<reference evidence="2 3" key="1">
    <citation type="submission" date="2023-09" db="EMBL/GenBank/DDBJ databases">
        <title>Nesidiocoris tenuis whole genome shotgun sequence.</title>
        <authorList>
            <person name="Shibata T."/>
            <person name="Shimoda M."/>
            <person name="Kobayashi T."/>
            <person name="Uehara T."/>
        </authorList>
    </citation>
    <scope>NUCLEOTIDE SEQUENCE [LARGE SCALE GENOMIC DNA]</scope>
    <source>
        <strain evidence="2 3">Japan</strain>
    </source>
</reference>
<evidence type="ECO:0000313" key="3">
    <source>
        <dbReference type="Proteomes" id="UP001307889"/>
    </source>
</evidence>
<organism evidence="2 3">
    <name type="scientific">Nesidiocoris tenuis</name>
    <dbReference type="NCBI Taxonomy" id="355587"/>
    <lineage>
        <taxon>Eukaryota</taxon>
        <taxon>Metazoa</taxon>
        <taxon>Ecdysozoa</taxon>
        <taxon>Arthropoda</taxon>
        <taxon>Hexapoda</taxon>
        <taxon>Insecta</taxon>
        <taxon>Pterygota</taxon>
        <taxon>Neoptera</taxon>
        <taxon>Paraneoptera</taxon>
        <taxon>Hemiptera</taxon>
        <taxon>Heteroptera</taxon>
        <taxon>Panheteroptera</taxon>
        <taxon>Cimicomorpha</taxon>
        <taxon>Miridae</taxon>
        <taxon>Dicyphina</taxon>
        <taxon>Nesidiocoris</taxon>
    </lineage>
</organism>
<keyword evidence="3" id="KW-1185">Reference proteome</keyword>
<feature type="compositionally biased region" description="Basic and acidic residues" evidence="1">
    <location>
        <begin position="14"/>
        <end position="25"/>
    </location>
</feature>
<sequence>MQESAKRRKPSRSQGERADGEKAQREVSQIKYRKRHLVEQGDSKQIMEFSSQRLAFRQADSVKVCDLRWAVRAVRGASVFREAAHVFLEQGSVSLFRTG</sequence>
<gene>
    <name evidence="2" type="ORF">NTJ_00466</name>
</gene>
<dbReference type="EMBL" id="AP028909">
    <property type="protein sequence ID" value="BES87660.1"/>
    <property type="molecule type" value="Genomic_DNA"/>
</dbReference>
<dbReference type="Proteomes" id="UP001307889">
    <property type="component" value="Chromosome 1"/>
</dbReference>
<protein>
    <submittedName>
        <fullName evidence="2">Uncharacterized protein</fullName>
    </submittedName>
</protein>
<name>A0ABN7A9Y0_9HEMI</name>
<feature type="region of interest" description="Disordered" evidence="1">
    <location>
        <begin position="1"/>
        <end position="27"/>
    </location>
</feature>
<evidence type="ECO:0000313" key="2">
    <source>
        <dbReference type="EMBL" id="BES87660.1"/>
    </source>
</evidence>
<proteinExistence type="predicted"/>
<feature type="compositionally biased region" description="Basic residues" evidence="1">
    <location>
        <begin position="1"/>
        <end position="11"/>
    </location>
</feature>
<evidence type="ECO:0000256" key="1">
    <source>
        <dbReference type="SAM" id="MobiDB-lite"/>
    </source>
</evidence>
<accession>A0ABN7A9Y0</accession>